<dbReference type="PANTHER" id="PTHR31272">
    <property type="entry name" value="CYTOCHROME C-TYPE BIOGENESIS PROTEIN HI_1454-RELATED"/>
    <property type="match status" value="1"/>
</dbReference>
<dbReference type="Proteomes" id="UP000199701">
    <property type="component" value="Unassembled WGS sequence"/>
</dbReference>
<accession>A0A1I0RX74</accession>
<keyword evidence="4 6" id="KW-1133">Transmembrane helix</keyword>
<evidence type="ECO:0000313" key="8">
    <source>
        <dbReference type="EMBL" id="SEW46086.1"/>
    </source>
</evidence>
<evidence type="ECO:0000256" key="6">
    <source>
        <dbReference type="SAM" id="Phobius"/>
    </source>
</evidence>
<evidence type="ECO:0000259" key="7">
    <source>
        <dbReference type="Pfam" id="PF02683"/>
    </source>
</evidence>
<sequence length="223" mass="24241">MDYIIAFLEGIITFISPCLLPMLPVYISFFAGQKSENKKKTALINSIGFVSGFTIVFTTLGAFAGTVGGFLNEYRSPVNIVSGIIIILFGLNFMEIIRIPLINKDHHLKLNTVNTGFFSSALFGVIFSIGWTPCIGTFLGSALMLAASSSESLKGIFMLLCFSAGLGIPFIASALLLEQLKSTFLFIKKHYRLINFISGGLLVVIGLLMATGLYGYFLSILTF</sequence>
<dbReference type="GO" id="GO:0017004">
    <property type="term" value="P:cytochrome complex assembly"/>
    <property type="evidence" value="ECO:0007669"/>
    <property type="project" value="InterPro"/>
</dbReference>
<proteinExistence type="inferred from homology"/>
<feature type="domain" description="Cytochrome C biogenesis protein transmembrane" evidence="7">
    <location>
        <begin position="5"/>
        <end position="175"/>
    </location>
</feature>
<evidence type="ECO:0000256" key="5">
    <source>
        <dbReference type="ARBA" id="ARBA00023136"/>
    </source>
</evidence>
<evidence type="ECO:0000256" key="2">
    <source>
        <dbReference type="ARBA" id="ARBA00006143"/>
    </source>
</evidence>
<dbReference type="EMBL" id="FOJI01000029">
    <property type="protein sequence ID" value="SEW46086.1"/>
    <property type="molecule type" value="Genomic_DNA"/>
</dbReference>
<dbReference type="STRING" id="99656.SAMN05421659_12912"/>
<dbReference type="PANTHER" id="PTHR31272:SF4">
    <property type="entry name" value="CYTOCHROME C-TYPE BIOGENESIS PROTEIN HI_1454-RELATED"/>
    <property type="match status" value="1"/>
</dbReference>
<dbReference type="InterPro" id="IPR051790">
    <property type="entry name" value="Cytochrome_c-biogenesis_DsbD"/>
</dbReference>
<feature type="transmembrane region" description="Helical" evidence="6">
    <location>
        <begin position="193"/>
        <end position="217"/>
    </location>
</feature>
<evidence type="ECO:0000256" key="3">
    <source>
        <dbReference type="ARBA" id="ARBA00022692"/>
    </source>
</evidence>
<name>A0A1I0RX74_9FIRM</name>
<evidence type="ECO:0000313" key="9">
    <source>
        <dbReference type="Proteomes" id="UP000199701"/>
    </source>
</evidence>
<organism evidence="8 9">
    <name type="scientific">[Clostridium] fimetarium</name>
    <dbReference type="NCBI Taxonomy" id="99656"/>
    <lineage>
        <taxon>Bacteria</taxon>
        <taxon>Bacillati</taxon>
        <taxon>Bacillota</taxon>
        <taxon>Clostridia</taxon>
        <taxon>Lachnospirales</taxon>
        <taxon>Lachnospiraceae</taxon>
    </lineage>
</organism>
<dbReference type="Pfam" id="PF02683">
    <property type="entry name" value="DsbD_TM"/>
    <property type="match status" value="1"/>
</dbReference>
<feature type="transmembrane region" description="Helical" evidence="6">
    <location>
        <begin position="117"/>
        <end position="144"/>
    </location>
</feature>
<keyword evidence="3 6" id="KW-0812">Transmembrane</keyword>
<gene>
    <name evidence="8" type="ORF">SAMN05421659_12912</name>
</gene>
<dbReference type="InterPro" id="IPR003834">
    <property type="entry name" value="Cyt_c_assmbl_TM_dom"/>
</dbReference>
<dbReference type="OrthoDB" id="9809733at2"/>
<feature type="transmembrane region" description="Helical" evidence="6">
    <location>
        <begin position="42"/>
        <end position="64"/>
    </location>
</feature>
<evidence type="ECO:0000256" key="4">
    <source>
        <dbReference type="ARBA" id="ARBA00022989"/>
    </source>
</evidence>
<reference evidence="8 9" key="1">
    <citation type="submission" date="2016-10" db="EMBL/GenBank/DDBJ databases">
        <authorList>
            <person name="de Groot N.N."/>
        </authorList>
    </citation>
    <scope>NUCLEOTIDE SEQUENCE [LARGE SCALE GENOMIC DNA]</scope>
    <source>
        <strain evidence="8 9">DSM 9179</strain>
    </source>
</reference>
<keyword evidence="5 6" id="KW-0472">Membrane</keyword>
<feature type="transmembrane region" description="Helical" evidence="6">
    <location>
        <begin position="156"/>
        <end position="177"/>
    </location>
</feature>
<comment type="subcellular location">
    <subcellularLocation>
        <location evidence="1">Membrane</location>
        <topology evidence="1">Multi-pass membrane protein</topology>
    </subcellularLocation>
</comment>
<feature type="transmembrane region" description="Helical" evidence="6">
    <location>
        <begin position="6"/>
        <end position="30"/>
    </location>
</feature>
<dbReference type="AlphaFoldDB" id="A0A1I0RX74"/>
<keyword evidence="9" id="KW-1185">Reference proteome</keyword>
<evidence type="ECO:0000256" key="1">
    <source>
        <dbReference type="ARBA" id="ARBA00004141"/>
    </source>
</evidence>
<protein>
    <submittedName>
        <fullName evidence="8">Cytochrome c-type biogenesis protein</fullName>
    </submittedName>
</protein>
<dbReference type="GO" id="GO:0016020">
    <property type="term" value="C:membrane"/>
    <property type="evidence" value="ECO:0007669"/>
    <property type="project" value="UniProtKB-SubCell"/>
</dbReference>
<feature type="transmembrane region" description="Helical" evidence="6">
    <location>
        <begin position="76"/>
        <end position="97"/>
    </location>
</feature>
<comment type="similarity">
    <text evidence="2">Belongs to the DsbD family.</text>
</comment>
<dbReference type="RefSeq" id="WP_092458245.1">
    <property type="nucleotide sequence ID" value="NZ_FOJI01000029.1"/>
</dbReference>